<dbReference type="EMBL" id="JACGWM010001975">
    <property type="protein sequence ID" value="KAL0284939.1"/>
    <property type="molecule type" value="Genomic_DNA"/>
</dbReference>
<protein>
    <submittedName>
        <fullName evidence="1">Uncharacterized protein</fullName>
    </submittedName>
</protein>
<dbReference type="SUPFAM" id="SSF53098">
    <property type="entry name" value="Ribonuclease H-like"/>
    <property type="match status" value="1"/>
</dbReference>
<comment type="caution">
    <text evidence="1">The sequence shown here is derived from an EMBL/GenBank/DDBJ whole genome shotgun (WGS) entry which is preliminary data.</text>
</comment>
<dbReference type="Gene3D" id="3.30.420.10">
    <property type="entry name" value="Ribonuclease H-like superfamily/Ribonuclease H"/>
    <property type="match status" value="1"/>
</dbReference>
<dbReference type="AlphaFoldDB" id="A0AAW2IR96"/>
<dbReference type="PANTHER" id="PTHR42648">
    <property type="entry name" value="TRANSPOSASE, PUTATIVE-RELATED"/>
    <property type="match status" value="1"/>
</dbReference>
<proteinExistence type="predicted"/>
<dbReference type="InterPro" id="IPR039537">
    <property type="entry name" value="Retrotran_Ty1/copia-like"/>
</dbReference>
<dbReference type="GO" id="GO:0003676">
    <property type="term" value="F:nucleic acid binding"/>
    <property type="evidence" value="ECO:0007669"/>
    <property type="project" value="InterPro"/>
</dbReference>
<name>A0AAW2IR96_9LAMI</name>
<organism evidence="1">
    <name type="scientific">Sesamum calycinum</name>
    <dbReference type="NCBI Taxonomy" id="2727403"/>
    <lineage>
        <taxon>Eukaryota</taxon>
        <taxon>Viridiplantae</taxon>
        <taxon>Streptophyta</taxon>
        <taxon>Embryophyta</taxon>
        <taxon>Tracheophyta</taxon>
        <taxon>Spermatophyta</taxon>
        <taxon>Magnoliopsida</taxon>
        <taxon>eudicotyledons</taxon>
        <taxon>Gunneridae</taxon>
        <taxon>Pentapetalae</taxon>
        <taxon>asterids</taxon>
        <taxon>lamiids</taxon>
        <taxon>Lamiales</taxon>
        <taxon>Pedaliaceae</taxon>
        <taxon>Sesamum</taxon>
    </lineage>
</organism>
<dbReference type="InterPro" id="IPR036397">
    <property type="entry name" value="RNaseH_sf"/>
</dbReference>
<dbReference type="InterPro" id="IPR012337">
    <property type="entry name" value="RNaseH-like_sf"/>
</dbReference>
<sequence>MMTRLAREGLLGSLTKVNLPTCEPCMVGKACRKPFGKAKRATHPLELVHSDICRPMNVRARHGAFYFLTFIDDYLRYGSVYRLETLDYFKRFLAEGGTSNTIDSETPRSYPVINGDNESDFRLSGSCSLEEQNSQNPQMRRSKHGEYPRRRYEIEGESFICVYVDIDEPTTREEVVTSPNANAWITAMKEEMSSMAKNNVWELVDLPTKRKTIGNKWVLKVKHIADGNIDKFKARLLAVISKRGYGL</sequence>
<reference evidence="1" key="1">
    <citation type="submission" date="2020-06" db="EMBL/GenBank/DDBJ databases">
        <authorList>
            <person name="Li T."/>
            <person name="Hu X."/>
            <person name="Zhang T."/>
            <person name="Song X."/>
            <person name="Zhang H."/>
            <person name="Dai N."/>
            <person name="Sheng W."/>
            <person name="Hou X."/>
            <person name="Wei L."/>
        </authorList>
    </citation>
    <scope>NUCLEOTIDE SEQUENCE</scope>
    <source>
        <strain evidence="1">KEN8</strain>
        <tissue evidence="1">Leaf</tissue>
    </source>
</reference>
<dbReference type="PANTHER" id="PTHR42648:SF27">
    <property type="entry name" value="RNA-DIRECTED DNA POLYMERASE"/>
    <property type="match status" value="1"/>
</dbReference>
<gene>
    <name evidence="1" type="ORF">Scaly_2834200</name>
</gene>
<accession>A0AAW2IR96</accession>
<evidence type="ECO:0000313" key="1">
    <source>
        <dbReference type="EMBL" id="KAL0284939.1"/>
    </source>
</evidence>
<reference evidence="1" key="2">
    <citation type="journal article" date="2024" name="Plant">
        <title>Genomic evolution and insights into agronomic trait innovations of Sesamum species.</title>
        <authorList>
            <person name="Miao H."/>
            <person name="Wang L."/>
            <person name="Qu L."/>
            <person name="Liu H."/>
            <person name="Sun Y."/>
            <person name="Le M."/>
            <person name="Wang Q."/>
            <person name="Wei S."/>
            <person name="Zheng Y."/>
            <person name="Lin W."/>
            <person name="Duan Y."/>
            <person name="Cao H."/>
            <person name="Xiong S."/>
            <person name="Wang X."/>
            <person name="Wei L."/>
            <person name="Li C."/>
            <person name="Ma Q."/>
            <person name="Ju M."/>
            <person name="Zhao R."/>
            <person name="Li G."/>
            <person name="Mu C."/>
            <person name="Tian Q."/>
            <person name="Mei H."/>
            <person name="Zhang T."/>
            <person name="Gao T."/>
            <person name="Zhang H."/>
        </authorList>
    </citation>
    <scope>NUCLEOTIDE SEQUENCE</scope>
    <source>
        <strain evidence="1">KEN8</strain>
    </source>
</reference>